<dbReference type="Ensembl" id="ENSCVAT00000023823.1">
    <property type="protein sequence ID" value="ENSCVAP00000015672.1"/>
    <property type="gene ID" value="ENSCVAG00000018524.1"/>
</dbReference>
<evidence type="ECO:0000313" key="11">
    <source>
        <dbReference type="Ensembl" id="ENSCVAP00000015672.1"/>
    </source>
</evidence>
<dbReference type="InterPro" id="IPR000276">
    <property type="entry name" value="GPCR_Rhodpsn"/>
</dbReference>
<proteinExistence type="predicted"/>
<feature type="transmembrane region" description="Helical" evidence="9">
    <location>
        <begin position="78"/>
        <end position="105"/>
    </location>
</feature>
<evidence type="ECO:0000256" key="8">
    <source>
        <dbReference type="ARBA" id="ARBA00023224"/>
    </source>
</evidence>
<dbReference type="PRINTS" id="PR00237">
    <property type="entry name" value="GPCRRHODOPSN"/>
</dbReference>
<keyword evidence="5" id="KW-0297">G-protein coupled receptor</keyword>
<dbReference type="SUPFAM" id="SSF81321">
    <property type="entry name" value="Family A G protein-coupled receptor-like"/>
    <property type="match status" value="1"/>
</dbReference>
<dbReference type="PROSITE" id="PS50262">
    <property type="entry name" value="G_PROTEIN_RECEP_F1_2"/>
    <property type="match status" value="1"/>
</dbReference>
<feature type="transmembrane region" description="Helical" evidence="9">
    <location>
        <begin position="126"/>
        <end position="149"/>
    </location>
</feature>
<dbReference type="GO" id="GO:0005886">
    <property type="term" value="C:plasma membrane"/>
    <property type="evidence" value="ECO:0007669"/>
    <property type="project" value="UniProtKB-SubCell"/>
</dbReference>
<keyword evidence="3 9" id="KW-0812">Transmembrane</keyword>
<dbReference type="InterPro" id="IPR013312">
    <property type="entry name" value="GPR40-rel_orph"/>
</dbReference>
<keyword evidence="6 9" id="KW-0472">Membrane</keyword>
<dbReference type="PANTHER" id="PTHR45822">
    <property type="entry name" value="FREE FATTY ACID RECEPTOR 2-RELATED"/>
    <property type="match status" value="1"/>
</dbReference>
<dbReference type="Gene3D" id="1.20.1070.10">
    <property type="entry name" value="Rhodopsin 7-helix transmembrane proteins"/>
    <property type="match status" value="1"/>
</dbReference>
<feature type="transmembrane region" description="Helical" evidence="9">
    <location>
        <begin position="219"/>
        <end position="237"/>
    </location>
</feature>
<dbReference type="PRINTS" id="PR01904">
    <property type="entry name" value="GPR40FAMILY"/>
</dbReference>
<evidence type="ECO:0000256" key="4">
    <source>
        <dbReference type="ARBA" id="ARBA00022989"/>
    </source>
</evidence>
<dbReference type="Proteomes" id="UP000265020">
    <property type="component" value="Unassembled WGS sequence"/>
</dbReference>
<dbReference type="STRING" id="28743.ENSCVAP00000015672"/>
<evidence type="ECO:0000256" key="7">
    <source>
        <dbReference type="ARBA" id="ARBA00023170"/>
    </source>
</evidence>
<dbReference type="OMA" id="HFICSIT"/>
<keyword evidence="8" id="KW-0807">Transducer</keyword>
<evidence type="ECO:0000256" key="3">
    <source>
        <dbReference type="ARBA" id="ARBA00022692"/>
    </source>
</evidence>
<keyword evidence="2" id="KW-1003">Cell membrane</keyword>
<evidence type="ECO:0000256" key="1">
    <source>
        <dbReference type="ARBA" id="ARBA00004651"/>
    </source>
</evidence>
<evidence type="ECO:0000259" key="10">
    <source>
        <dbReference type="PROSITE" id="PS50262"/>
    </source>
</evidence>
<protein>
    <submittedName>
        <fullName evidence="11">Si:ch211-231m23.4</fullName>
    </submittedName>
</protein>
<feature type="transmembrane region" description="Helical" evidence="9">
    <location>
        <begin position="48"/>
        <end position="66"/>
    </location>
</feature>
<dbReference type="PANTHER" id="PTHR45822:SF7">
    <property type="entry name" value="FREE FATTY ACID RECEPTOR 3-LIKE"/>
    <property type="match status" value="1"/>
</dbReference>
<evidence type="ECO:0000256" key="6">
    <source>
        <dbReference type="ARBA" id="ARBA00023136"/>
    </source>
</evidence>
<accession>A0A3Q2DA74</accession>
<dbReference type="GeneTree" id="ENSGT00990000203527"/>
<feature type="transmembrane region" description="Helical" evidence="9">
    <location>
        <begin position="12"/>
        <end position="36"/>
    </location>
</feature>
<reference evidence="11" key="1">
    <citation type="submission" date="2025-08" db="UniProtKB">
        <authorList>
            <consortium name="Ensembl"/>
        </authorList>
    </citation>
    <scope>IDENTIFICATION</scope>
</reference>
<evidence type="ECO:0000256" key="5">
    <source>
        <dbReference type="ARBA" id="ARBA00023040"/>
    </source>
</evidence>
<evidence type="ECO:0000313" key="12">
    <source>
        <dbReference type="Proteomes" id="UP000265020"/>
    </source>
</evidence>
<dbReference type="GO" id="GO:0071398">
    <property type="term" value="P:cellular response to fatty acid"/>
    <property type="evidence" value="ECO:0007669"/>
    <property type="project" value="TreeGrafter"/>
</dbReference>
<name>A0A3Q2DA74_CYPVA</name>
<feature type="transmembrane region" description="Helical" evidence="9">
    <location>
        <begin position="257"/>
        <end position="283"/>
    </location>
</feature>
<keyword evidence="7" id="KW-0675">Receptor</keyword>
<feature type="domain" description="G-protein coupled receptors family 1 profile" evidence="10">
    <location>
        <begin position="27"/>
        <end position="272"/>
    </location>
</feature>
<dbReference type="AlphaFoldDB" id="A0A3Q2DA74"/>
<dbReference type="CDD" id="cd15170">
    <property type="entry name" value="7tmA_FFAR2_FFAR3"/>
    <property type="match status" value="1"/>
</dbReference>
<keyword evidence="4 9" id="KW-1133">Transmembrane helix</keyword>
<dbReference type="Pfam" id="PF00001">
    <property type="entry name" value="7tm_1"/>
    <property type="match status" value="1"/>
</dbReference>
<organism evidence="11 12">
    <name type="scientific">Cyprinodon variegatus</name>
    <name type="common">Sheepshead minnow</name>
    <dbReference type="NCBI Taxonomy" id="28743"/>
    <lineage>
        <taxon>Eukaryota</taxon>
        <taxon>Metazoa</taxon>
        <taxon>Chordata</taxon>
        <taxon>Craniata</taxon>
        <taxon>Vertebrata</taxon>
        <taxon>Euteleostomi</taxon>
        <taxon>Actinopterygii</taxon>
        <taxon>Neopterygii</taxon>
        <taxon>Teleostei</taxon>
        <taxon>Neoteleostei</taxon>
        <taxon>Acanthomorphata</taxon>
        <taxon>Ovalentaria</taxon>
        <taxon>Atherinomorphae</taxon>
        <taxon>Cyprinodontiformes</taxon>
        <taxon>Cyprinodontidae</taxon>
        <taxon>Cyprinodon</taxon>
    </lineage>
</organism>
<sequence length="331" mass="37789">LLYTIRHLPYSVILSVYIISYVIGFPANLVALYAFSVKIHCKPRPSDILLLNLTVSDLLFLITLPLKMHEAASGMEWTLPTFLCSIMCFTFFTTIYTTSLLLMAISVVRYIAVAYPMTYQQLKNSLYPVTISALIWLISAAHCSITFILEHHPSLSNSNSSVCYESFTKRQLDVLLPVRLEYFFVLCLVPLLITIYCYLRLILILFSRPMISWMQKRKAIGMASGTLAVFIICVLPFNLSHVVGFVQGQSPKWRYYALLLSTLNTCIDPIIFYFSSSIFHWIFCFQGSKVSLFWSNRGCGISEWNCLIGRGKSTEGQLLWITKLLINKLEI</sequence>
<keyword evidence="12" id="KW-1185">Reference proteome</keyword>
<evidence type="ECO:0000256" key="9">
    <source>
        <dbReference type="SAM" id="Phobius"/>
    </source>
</evidence>
<reference evidence="11" key="2">
    <citation type="submission" date="2025-09" db="UniProtKB">
        <authorList>
            <consortium name="Ensembl"/>
        </authorList>
    </citation>
    <scope>IDENTIFICATION</scope>
</reference>
<feature type="transmembrane region" description="Helical" evidence="9">
    <location>
        <begin position="182"/>
        <end position="207"/>
    </location>
</feature>
<comment type="subcellular location">
    <subcellularLocation>
        <location evidence="1">Cell membrane</location>
        <topology evidence="1">Multi-pass membrane protein</topology>
    </subcellularLocation>
</comment>
<dbReference type="GO" id="GO:0004930">
    <property type="term" value="F:G protein-coupled receptor activity"/>
    <property type="evidence" value="ECO:0007669"/>
    <property type="project" value="UniProtKB-KW"/>
</dbReference>
<evidence type="ECO:0000256" key="2">
    <source>
        <dbReference type="ARBA" id="ARBA00022475"/>
    </source>
</evidence>
<dbReference type="InterPro" id="IPR017452">
    <property type="entry name" value="GPCR_Rhodpsn_7TM"/>
</dbReference>